<dbReference type="Pfam" id="PF00072">
    <property type="entry name" value="Response_reg"/>
    <property type="match status" value="1"/>
</dbReference>
<dbReference type="Gene3D" id="3.40.50.2300">
    <property type="match status" value="1"/>
</dbReference>
<dbReference type="InterPro" id="IPR011006">
    <property type="entry name" value="CheY-like_superfamily"/>
</dbReference>
<dbReference type="eggNOG" id="COG0745">
    <property type="taxonomic scope" value="Bacteria"/>
</dbReference>
<dbReference type="EMBL" id="CP001848">
    <property type="protein sequence ID" value="ADB16354.1"/>
    <property type="molecule type" value="Genomic_DNA"/>
</dbReference>
<evidence type="ECO:0000256" key="1">
    <source>
        <dbReference type="PROSITE-ProRule" id="PRU00169"/>
    </source>
</evidence>
<dbReference type="AlphaFoldDB" id="D2QYE0"/>
<proteinExistence type="predicted"/>
<dbReference type="SUPFAM" id="SSF52172">
    <property type="entry name" value="CheY-like"/>
    <property type="match status" value="1"/>
</dbReference>
<gene>
    <name evidence="3" type="ordered locus">Psta_1679</name>
</gene>
<sequence length="130" mass="14524">MRGWFVVTKRVLDIGNCGPDHYAIRQMLLRQFGAEVEQAHELSDALEILGKAKFDLVLINRKLDIDYSDGMDVLAHLKGDARYRDLPMMLITNFAEHEAAAIAAGAVPGFGKRTLYDDLTVTRLSQFLAS</sequence>
<comment type="caution">
    <text evidence="1">Lacks conserved residue(s) required for the propagation of feature annotation.</text>
</comment>
<dbReference type="KEGG" id="psl:Psta_1679"/>
<organism evidence="3 4">
    <name type="scientific">Pirellula staleyi (strain ATCC 27377 / DSM 6068 / ICPB 4128)</name>
    <name type="common">Pirella staleyi</name>
    <dbReference type="NCBI Taxonomy" id="530564"/>
    <lineage>
        <taxon>Bacteria</taxon>
        <taxon>Pseudomonadati</taxon>
        <taxon>Planctomycetota</taxon>
        <taxon>Planctomycetia</taxon>
        <taxon>Pirellulales</taxon>
        <taxon>Pirellulaceae</taxon>
        <taxon>Pirellula</taxon>
    </lineage>
</organism>
<dbReference type="InterPro" id="IPR001789">
    <property type="entry name" value="Sig_transdc_resp-reg_receiver"/>
</dbReference>
<dbReference type="Proteomes" id="UP000001887">
    <property type="component" value="Chromosome"/>
</dbReference>
<keyword evidence="4" id="KW-1185">Reference proteome</keyword>
<evidence type="ECO:0000313" key="3">
    <source>
        <dbReference type="EMBL" id="ADB16354.1"/>
    </source>
</evidence>
<evidence type="ECO:0000313" key="4">
    <source>
        <dbReference type="Proteomes" id="UP000001887"/>
    </source>
</evidence>
<dbReference type="PROSITE" id="PS50110">
    <property type="entry name" value="RESPONSE_REGULATORY"/>
    <property type="match status" value="1"/>
</dbReference>
<dbReference type="HOGENOM" id="CLU_2013145_0_0_0"/>
<accession>D2QYE0</accession>
<feature type="domain" description="Response regulatory" evidence="2">
    <location>
        <begin position="10"/>
        <end position="127"/>
    </location>
</feature>
<dbReference type="CDD" id="cd00156">
    <property type="entry name" value="REC"/>
    <property type="match status" value="1"/>
</dbReference>
<dbReference type="STRING" id="530564.Psta_1679"/>
<dbReference type="GO" id="GO:0000160">
    <property type="term" value="P:phosphorelay signal transduction system"/>
    <property type="evidence" value="ECO:0007669"/>
    <property type="project" value="InterPro"/>
</dbReference>
<reference evidence="3 4" key="1">
    <citation type="journal article" date="2009" name="Stand. Genomic Sci.">
        <title>Complete genome sequence of Pirellula staleyi type strain (ATCC 27377).</title>
        <authorList>
            <person name="Clum A."/>
            <person name="Tindall B.J."/>
            <person name="Sikorski J."/>
            <person name="Ivanova N."/>
            <person name="Mavrommatis K."/>
            <person name="Lucas S."/>
            <person name="Glavina del Rio T."/>
            <person name="Nolan M."/>
            <person name="Chen F."/>
            <person name="Tice H."/>
            <person name="Pitluck S."/>
            <person name="Cheng J.F."/>
            <person name="Chertkov O."/>
            <person name="Brettin T."/>
            <person name="Han C."/>
            <person name="Detter J.C."/>
            <person name="Kuske C."/>
            <person name="Bruce D."/>
            <person name="Goodwin L."/>
            <person name="Ovchinikova G."/>
            <person name="Pati A."/>
            <person name="Mikhailova N."/>
            <person name="Chen A."/>
            <person name="Palaniappan K."/>
            <person name="Land M."/>
            <person name="Hauser L."/>
            <person name="Chang Y.J."/>
            <person name="Jeffries C.D."/>
            <person name="Chain P."/>
            <person name="Rohde M."/>
            <person name="Goker M."/>
            <person name="Bristow J."/>
            <person name="Eisen J.A."/>
            <person name="Markowitz V."/>
            <person name="Hugenholtz P."/>
            <person name="Kyrpides N.C."/>
            <person name="Klenk H.P."/>
            <person name="Lapidus A."/>
        </authorList>
    </citation>
    <scope>NUCLEOTIDE SEQUENCE [LARGE SCALE GENOMIC DNA]</scope>
    <source>
        <strain evidence="4">ATCC 27377 / DSM 6068 / ICPB 4128</strain>
    </source>
</reference>
<protein>
    <submittedName>
        <fullName evidence="3">Response regulator receiver protein</fullName>
    </submittedName>
</protein>
<name>D2QYE0_PIRSD</name>
<evidence type="ECO:0000259" key="2">
    <source>
        <dbReference type="PROSITE" id="PS50110"/>
    </source>
</evidence>